<dbReference type="AlphaFoldDB" id="D6A8M2"/>
<dbReference type="EMBL" id="DS999641">
    <property type="protein sequence ID" value="EFE72005.2"/>
    <property type="molecule type" value="Genomic_DNA"/>
</dbReference>
<organism evidence="2 3">
    <name type="scientific">Streptomyces viridosporus (strain ATCC 14672 / DSM 40746 / JCM 4963 / KCTC 9882 / NRRL B-12104 / FH 1290)</name>
    <name type="common">Streptomyces ghanaensis</name>
    <dbReference type="NCBI Taxonomy" id="566461"/>
    <lineage>
        <taxon>Bacteria</taxon>
        <taxon>Bacillati</taxon>
        <taxon>Actinomycetota</taxon>
        <taxon>Actinomycetes</taxon>
        <taxon>Kitasatosporales</taxon>
        <taxon>Streptomycetaceae</taxon>
        <taxon>Streptomyces</taxon>
    </lineage>
</organism>
<sequence>MMARSHPVGRMTKAPCQAPGRGRPRGHPVAGRMRETVPPRRARRIDGCLDPHEAPQDCLIVVGLAPIWPAVMARYMEFGEGKWGSPSTSDKPLFHP</sequence>
<name>D6A8M2_STRV1</name>
<proteinExistence type="predicted"/>
<accession>D6A8M2</accession>
<evidence type="ECO:0000256" key="1">
    <source>
        <dbReference type="SAM" id="MobiDB-lite"/>
    </source>
</evidence>
<evidence type="ECO:0000313" key="2">
    <source>
        <dbReference type="EMBL" id="EFE72005.2"/>
    </source>
</evidence>
<dbReference type="Proteomes" id="UP000003824">
    <property type="component" value="Unassembled WGS sequence"/>
</dbReference>
<gene>
    <name evidence="2" type="ORF">SSFG_07241</name>
</gene>
<reference evidence="3" key="1">
    <citation type="submission" date="2008-12" db="EMBL/GenBank/DDBJ databases">
        <title>Annotation of Streptomyces ghanaensis ATCC 14672.</title>
        <authorList>
            <consortium name="The Broad Institute Genome Sequencing Platform"/>
            <consortium name="Broad Institute Microbial Sequencing Center"/>
            <person name="Fischbach M."/>
            <person name="Ward D."/>
            <person name="Young S."/>
            <person name="Kodira C.D."/>
            <person name="Zeng Q."/>
            <person name="Koehrsen M."/>
            <person name="Godfrey P."/>
            <person name="Alvarado L."/>
            <person name="Berlin A.M."/>
            <person name="Borenstein D."/>
            <person name="Chen Z."/>
            <person name="Engels R."/>
            <person name="Freedman E."/>
            <person name="Gellesch M."/>
            <person name="Goldberg J."/>
            <person name="Griggs A."/>
            <person name="Gujja S."/>
            <person name="Heiman D.I."/>
            <person name="Hepburn T.A."/>
            <person name="Howarth C."/>
            <person name="Jen D."/>
            <person name="Larson L."/>
            <person name="Lewis B."/>
            <person name="Mehta T."/>
            <person name="Park D."/>
            <person name="Pearson M."/>
            <person name="Roberts A."/>
            <person name="Saif S."/>
            <person name="Shea T.D."/>
            <person name="Shenoy N."/>
            <person name="Sisk P."/>
            <person name="Stolte C."/>
            <person name="Sykes S.N."/>
            <person name="Walk T."/>
            <person name="White J."/>
            <person name="Yandava C."/>
            <person name="Straight P."/>
            <person name="Clardy J."/>
            <person name="Hung D."/>
            <person name="Kolter R."/>
            <person name="Mekalanos J."/>
            <person name="Walker S."/>
            <person name="Walsh C.T."/>
            <person name="Wieland B.L.C."/>
            <person name="Ilzarbe M."/>
            <person name="Galagan J."/>
            <person name="Nusbaum C."/>
            <person name="Birren B."/>
        </authorList>
    </citation>
    <scope>NUCLEOTIDE SEQUENCE [LARGE SCALE GENOMIC DNA]</scope>
    <source>
        <strain evidence="3">ATCC 14672 / DSM 40746 / JCM 4963 / KCTC 9882 / NRRL B-12104 / FH 1290</strain>
    </source>
</reference>
<evidence type="ECO:0000313" key="3">
    <source>
        <dbReference type="Proteomes" id="UP000003824"/>
    </source>
</evidence>
<protein>
    <submittedName>
        <fullName evidence="2">Predicted protein</fullName>
    </submittedName>
</protein>
<feature type="region of interest" description="Disordered" evidence="1">
    <location>
        <begin position="1"/>
        <end position="40"/>
    </location>
</feature>